<reference evidence="1" key="1">
    <citation type="submission" date="2021-10" db="EMBL/GenBank/DDBJ databases">
        <title>Anaerobic single-cell dispensing facilitates the cultivation of human gut bacteria.</title>
        <authorList>
            <person name="Afrizal A."/>
        </authorList>
    </citation>
    <scope>NUCLEOTIDE SEQUENCE</scope>
    <source>
        <strain evidence="1">CLA-AA-H274</strain>
    </source>
</reference>
<dbReference type="RefSeq" id="WP_308451348.1">
    <property type="nucleotide sequence ID" value="NZ_JAJEPU010000020.1"/>
</dbReference>
<dbReference type="Proteomes" id="UP001198962">
    <property type="component" value="Unassembled WGS sequence"/>
</dbReference>
<sequence>MDYKEFLETVTQNLRHALGESCRIDVCPLQKNNGVTLDGIRLYQNGQLFVPTIYLNAYFDAYKNHAMNIEEILSDILGLYQNAMPPSRLSPEFMSDFDSLKSRVMYRLIHTESNQELLKEVPSIRFLDLSVVFFLYIEENAVGQLTTPIRKEHLRQWKIGVSDLWKLARVNTPTAYPPVIQNMSETLNDLHNLHADTSNTIVSTEINRTTIGEPDETECETTPPIYILTNSSGLYGAGCMLYPTVLEDLSDRLNQDLLILPSSIHEVLILPADTPIGLRELQMMISTINHTEVLPEDRLSNQIYFYRREDGMIDILPEELFATVSTSYEQ</sequence>
<evidence type="ECO:0000313" key="2">
    <source>
        <dbReference type="Proteomes" id="UP001198962"/>
    </source>
</evidence>
<name>A0AAE3ARU5_9FIRM</name>
<proteinExistence type="predicted"/>
<gene>
    <name evidence="1" type="ORF">LKD32_07955</name>
</gene>
<dbReference type="Pfam" id="PF18941">
    <property type="entry name" value="DUF5688"/>
    <property type="match status" value="1"/>
</dbReference>
<keyword evidence="2" id="KW-1185">Reference proteome</keyword>
<comment type="caution">
    <text evidence="1">The sequence shown here is derived from an EMBL/GenBank/DDBJ whole genome shotgun (WGS) entry which is preliminary data.</text>
</comment>
<evidence type="ECO:0000313" key="1">
    <source>
        <dbReference type="EMBL" id="MCC2164814.1"/>
    </source>
</evidence>
<accession>A0AAE3ARU5</accession>
<organism evidence="1 2">
    <name type="scientific">Brotaphodocola catenula</name>
    <dbReference type="NCBI Taxonomy" id="2885361"/>
    <lineage>
        <taxon>Bacteria</taxon>
        <taxon>Bacillati</taxon>
        <taxon>Bacillota</taxon>
        <taxon>Clostridia</taxon>
        <taxon>Lachnospirales</taxon>
        <taxon>Lachnospiraceae</taxon>
        <taxon>Brotaphodocola</taxon>
    </lineage>
</organism>
<dbReference type="EMBL" id="JAJEPU010000020">
    <property type="protein sequence ID" value="MCC2164814.1"/>
    <property type="molecule type" value="Genomic_DNA"/>
</dbReference>
<dbReference type="AlphaFoldDB" id="A0AAE3ARU5"/>
<protein>
    <submittedName>
        <fullName evidence="1">DUF5688 family protein</fullName>
    </submittedName>
</protein>
<dbReference type="InterPro" id="IPR043743">
    <property type="entry name" value="DUF5688"/>
</dbReference>